<keyword evidence="3 6" id="KW-1133">Transmembrane helix</keyword>
<feature type="region of interest" description="Disordered" evidence="5">
    <location>
        <begin position="80"/>
        <end position="126"/>
    </location>
</feature>
<dbReference type="PANTHER" id="PTHR12489">
    <property type="entry name" value="LIPOMA HMGIC FUSION PARTNER-LIKE PROTEIN"/>
    <property type="match status" value="1"/>
</dbReference>
<reference evidence="7 8" key="1">
    <citation type="submission" date="2019-03" db="EMBL/GenBank/DDBJ databases">
        <title>First draft genome of Liparis tanakae, snailfish: a comprehensive survey of snailfish specific genes.</title>
        <authorList>
            <person name="Kim W."/>
            <person name="Song I."/>
            <person name="Jeong J.-H."/>
            <person name="Kim D."/>
            <person name="Kim S."/>
            <person name="Ryu S."/>
            <person name="Song J.Y."/>
            <person name="Lee S.K."/>
        </authorList>
    </citation>
    <scope>NUCLEOTIDE SEQUENCE [LARGE SCALE GENOMIC DNA]</scope>
    <source>
        <tissue evidence="7">Muscle</tissue>
    </source>
</reference>
<dbReference type="EMBL" id="SRLO01001252">
    <property type="protein sequence ID" value="TNN39755.1"/>
    <property type="molecule type" value="Genomic_DNA"/>
</dbReference>
<sequence length="141" mass="15172">MRALCGDSVGSFSPGNCSVHWAYILALLGILDAAILATLAFVLASRQDALVPLGAEPGLLMSAYLHPIIVILRGEGMKTSLRKRPSSSSSPEAAAAAGSCRSRCPRQKTRGHSLIRKSLESRCGPPEEWTISSWRVRQEQL</sequence>
<gene>
    <name evidence="7" type="primary">LHFPL3</name>
    <name evidence="7" type="ORF">EYF80_050087</name>
</gene>
<dbReference type="GO" id="GO:0005886">
    <property type="term" value="C:plasma membrane"/>
    <property type="evidence" value="ECO:0007669"/>
    <property type="project" value="TreeGrafter"/>
</dbReference>
<feature type="transmembrane region" description="Helical" evidence="6">
    <location>
        <begin position="21"/>
        <end position="44"/>
    </location>
</feature>
<evidence type="ECO:0000256" key="2">
    <source>
        <dbReference type="ARBA" id="ARBA00022692"/>
    </source>
</evidence>
<organism evidence="7 8">
    <name type="scientific">Liparis tanakae</name>
    <name type="common">Tanaka's snailfish</name>
    <dbReference type="NCBI Taxonomy" id="230148"/>
    <lineage>
        <taxon>Eukaryota</taxon>
        <taxon>Metazoa</taxon>
        <taxon>Chordata</taxon>
        <taxon>Craniata</taxon>
        <taxon>Vertebrata</taxon>
        <taxon>Euteleostomi</taxon>
        <taxon>Actinopterygii</taxon>
        <taxon>Neopterygii</taxon>
        <taxon>Teleostei</taxon>
        <taxon>Neoteleostei</taxon>
        <taxon>Acanthomorphata</taxon>
        <taxon>Eupercaria</taxon>
        <taxon>Perciformes</taxon>
        <taxon>Cottioidei</taxon>
        <taxon>Cottales</taxon>
        <taxon>Liparidae</taxon>
        <taxon>Liparis</taxon>
    </lineage>
</organism>
<dbReference type="PANTHER" id="PTHR12489:SF17">
    <property type="entry name" value="LHFPL TETRASPAN SUBFAMILY MEMBER 4B"/>
    <property type="match status" value="1"/>
</dbReference>
<evidence type="ECO:0000256" key="4">
    <source>
        <dbReference type="ARBA" id="ARBA00023136"/>
    </source>
</evidence>
<name>A0A4Z2FFS9_9TELE</name>
<evidence type="ECO:0000256" key="6">
    <source>
        <dbReference type="SAM" id="Phobius"/>
    </source>
</evidence>
<keyword evidence="2 6" id="KW-0812">Transmembrane</keyword>
<comment type="subcellular location">
    <subcellularLocation>
        <location evidence="1">Membrane</location>
        <topology evidence="1">Multi-pass membrane protein</topology>
    </subcellularLocation>
</comment>
<accession>A0A4Z2FFS9</accession>
<evidence type="ECO:0000256" key="1">
    <source>
        <dbReference type="ARBA" id="ARBA00004141"/>
    </source>
</evidence>
<keyword evidence="8" id="KW-1185">Reference proteome</keyword>
<feature type="transmembrane region" description="Helical" evidence="6">
    <location>
        <begin position="50"/>
        <end position="72"/>
    </location>
</feature>
<dbReference type="Pfam" id="PF10242">
    <property type="entry name" value="L_HMGIC_fpl"/>
    <property type="match status" value="1"/>
</dbReference>
<feature type="compositionally biased region" description="Low complexity" evidence="5">
    <location>
        <begin position="86"/>
        <end position="102"/>
    </location>
</feature>
<evidence type="ECO:0000313" key="8">
    <source>
        <dbReference type="Proteomes" id="UP000314294"/>
    </source>
</evidence>
<evidence type="ECO:0000256" key="3">
    <source>
        <dbReference type="ARBA" id="ARBA00022989"/>
    </source>
</evidence>
<dbReference type="AlphaFoldDB" id="A0A4Z2FFS9"/>
<dbReference type="Proteomes" id="UP000314294">
    <property type="component" value="Unassembled WGS sequence"/>
</dbReference>
<protein>
    <submittedName>
        <fullName evidence="7">Lipoma HMGIC fusion partner-like 3 protein</fullName>
    </submittedName>
</protein>
<dbReference type="OrthoDB" id="8815903at2759"/>
<comment type="caution">
    <text evidence="7">The sequence shown here is derived from an EMBL/GenBank/DDBJ whole genome shotgun (WGS) entry which is preliminary data.</text>
</comment>
<keyword evidence="4 6" id="KW-0472">Membrane</keyword>
<evidence type="ECO:0000256" key="5">
    <source>
        <dbReference type="SAM" id="MobiDB-lite"/>
    </source>
</evidence>
<feature type="compositionally biased region" description="Basic residues" evidence="5">
    <location>
        <begin position="103"/>
        <end position="115"/>
    </location>
</feature>
<dbReference type="GO" id="GO:0007605">
    <property type="term" value="P:sensory perception of sound"/>
    <property type="evidence" value="ECO:0007669"/>
    <property type="project" value="TreeGrafter"/>
</dbReference>
<dbReference type="InterPro" id="IPR019372">
    <property type="entry name" value="LHFPL"/>
</dbReference>
<evidence type="ECO:0000313" key="7">
    <source>
        <dbReference type="EMBL" id="TNN39755.1"/>
    </source>
</evidence>
<proteinExistence type="predicted"/>